<evidence type="ECO:0000313" key="1">
    <source>
        <dbReference type="EMBL" id="MCQ6957686.1"/>
    </source>
</evidence>
<dbReference type="InterPro" id="IPR036520">
    <property type="entry name" value="UPF0759_sf"/>
</dbReference>
<evidence type="ECO:0000313" key="2">
    <source>
        <dbReference type="Proteomes" id="UP001204376"/>
    </source>
</evidence>
<protein>
    <submittedName>
        <fullName evidence="1">DUF72 domain-containing protein</fullName>
    </submittedName>
</protein>
<dbReference type="EMBL" id="JANHOH010000001">
    <property type="protein sequence ID" value="MCQ6957686.1"/>
    <property type="molecule type" value="Genomic_DNA"/>
</dbReference>
<dbReference type="Pfam" id="PF01904">
    <property type="entry name" value="DUF72"/>
    <property type="match status" value="1"/>
</dbReference>
<organism evidence="1 2">
    <name type="scientific">Mucilaginibacter aquariorum</name>
    <dbReference type="NCBI Taxonomy" id="2967225"/>
    <lineage>
        <taxon>Bacteria</taxon>
        <taxon>Pseudomonadati</taxon>
        <taxon>Bacteroidota</taxon>
        <taxon>Sphingobacteriia</taxon>
        <taxon>Sphingobacteriales</taxon>
        <taxon>Sphingobacteriaceae</taxon>
        <taxon>Mucilaginibacter</taxon>
    </lineage>
</organism>
<gene>
    <name evidence="1" type="ORF">NPE20_06950</name>
</gene>
<dbReference type="SUPFAM" id="SSF117396">
    <property type="entry name" value="TM1631-like"/>
    <property type="match status" value="1"/>
</dbReference>
<dbReference type="InterPro" id="IPR002763">
    <property type="entry name" value="DUF72"/>
</dbReference>
<keyword evidence="2" id="KW-1185">Reference proteome</keyword>
<dbReference type="Proteomes" id="UP001204376">
    <property type="component" value="Unassembled WGS sequence"/>
</dbReference>
<accession>A0ABT1SZA4</accession>
<name>A0ABT1SZA4_9SPHI</name>
<reference evidence="1 2" key="1">
    <citation type="submission" date="2022-07" db="EMBL/GenBank/DDBJ databases">
        <title>Mucilaginibacter sp. JC4.</title>
        <authorList>
            <person name="Le V."/>
            <person name="Ko S.-R."/>
            <person name="Ahn C.-Y."/>
            <person name="Oh H.-M."/>
        </authorList>
    </citation>
    <scope>NUCLEOTIDE SEQUENCE [LARGE SCALE GENOMIC DNA]</scope>
    <source>
        <strain evidence="1 2">JC4</strain>
    </source>
</reference>
<dbReference type="PANTHER" id="PTHR30348">
    <property type="entry name" value="UNCHARACTERIZED PROTEIN YECE"/>
    <property type="match status" value="1"/>
</dbReference>
<sequence>MMEFGRIDPLELSAIDFTLPTDSDLTNKTLATSKDSDDLIIQVGSTKWGNRGWLGRIYPPKTPDKQFLNEYCKQFNTLELNASFYAIPKLDDVKRWRDQVEDRTDFTFCPRFPQSISHIRRLANAEIQTAQFYEAISGFGGKLGGLMLQLSDNFSPKSFDNLKTYLEALPTTTPVFVEVRNKEWYKEGEAKEKLFNTLHNLKIGTVITDSAGRRDCAHMELTTTQTMIRFVGSNLHPTDYTRADAWVQRIKTWREKGLKRIWFFVHQLDENNSPVMCEYIIKQLNKELGTNLKPPTFII</sequence>
<comment type="caution">
    <text evidence="1">The sequence shown here is derived from an EMBL/GenBank/DDBJ whole genome shotgun (WGS) entry which is preliminary data.</text>
</comment>
<dbReference type="Gene3D" id="3.20.20.410">
    <property type="entry name" value="Protein of unknown function UPF0759"/>
    <property type="match status" value="1"/>
</dbReference>
<dbReference type="RefSeq" id="WP_256537883.1">
    <property type="nucleotide sequence ID" value="NZ_JANHOH010000001.1"/>
</dbReference>
<proteinExistence type="predicted"/>
<dbReference type="PANTHER" id="PTHR30348:SF9">
    <property type="entry name" value="UPF0759 PROTEIN YECE"/>
    <property type="match status" value="1"/>
</dbReference>